<dbReference type="HAMAP" id="MF_01103">
    <property type="entry name" value="UPF0291"/>
    <property type="match status" value="1"/>
</dbReference>
<evidence type="ECO:0000313" key="4">
    <source>
        <dbReference type="Proteomes" id="UP000824250"/>
    </source>
</evidence>
<dbReference type="PANTHER" id="PTHR37300:SF1">
    <property type="entry name" value="UPF0291 PROTEIN YNZC"/>
    <property type="match status" value="1"/>
</dbReference>
<dbReference type="Gene3D" id="1.10.287.540">
    <property type="entry name" value="Helix hairpin bin"/>
    <property type="match status" value="1"/>
</dbReference>
<comment type="subcellular location">
    <subcellularLocation>
        <location evidence="2">Cytoplasm</location>
    </subcellularLocation>
</comment>
<dbReference type="EMBL" id="DVGC01000001">
    <property type="protein sequence ID" value="HIR04362.1"/>
    <property type="molecule type" value="Genomic_DNA"/>
</dbReference>
<reference evidence="3" key="1">
    <citation type="submission" date="2020-10" db="EMBL/GenBank/DDBJ databases">
        <authorList>
            <person name="Gilroy R."/>
        </authorList>
    </citation>
    <scope>NUCLEOTIDE SEQUENCE</scope>
    <source>
        <strain evidence="3">CHK180-2868</strain>
    </source>
</reference>
<dbReference type="Pfam" id="PF05979">
    <property type="entry name" value="DUF896"/>
    <property type="match status" value="1"/>
</dbReference>
<dbReference type="AlphaFoldDB" id="A0A9D1A1J8"/>
<dbReference type="PANTHER" id="PTHR37300">
    <property type="entry name" value="UPF0291 PROTEIN CBO2609/CLC_2481"/>
    <property type="match status" value="1"/>
</dbReference>
<gene>
    <name evidence="3" type="ORF">IAB28_00085</name>
</gene>
<comment type="caution">
    <text evidence="3">The sequence shown here is derived from an EMBL/GenBank/DDBJ whole genome shotgun (WGS) entry which is preliminary data.</text>
</comment>
<name>A0A9D1A1J8_9FIRM</name>
<accession>A0A9D1A1J8</accession>
<comment type="similarity">
    <text evidence="2">Belongs to the UPF0291 family.</text>
</comment>
<organism evidence="3 4">
    <name type="scientific">Candidatus Copromonas faecavium</name>
    <name type="common">nom. illeg.</name>
    <dbReference type="NCBI Taxonomy" id="2840740"/>
    <lineage>
        <taxon>Bacteria</taxon>
        <taxon>Bacillati</taxon>
        <taxon>Bacillota</taxon>
        <taxon>Clostridia</taxon>
        <taxon>Lachnospirales</taxon>
        <taxon>Lachnospiraceae</taxon>
        <taxon>Candidatus Copromonas (nom. illeg.)</taxon>
    </lineage>
</organism>
<reference evidence="3" key="2">
    <citation type="journal article" date="2021" name="PeerJ">
        <title>Extensive microbial diversity within the chicken gut microbiome revealed by metagenomics and culture.</title>
        <authorList>
            <person name="Gilroy R."/>
            <person name="Ravi A."/>
            <person name="Getino M."/>
            <person name="Pursley I."/>
            <person name="Horton D.L."/>
            <person name="Alikhan N.F."/>
            <person name="Baker D."/>
            <person name="Gharbi K."/>
            <person name="Hall N."/>
            <person name="Watson M."/>
            <person name="Adriaenssens E.M."/>
            <person name="Foster-Nyarko E."/>
            <person name="Jarju S."/>
            <person name="Secka A."/>
            <person name="Antonio M."/>
            <person name="Oren A."/>
            <person name="Chaudhuri R.R."/>
            <person name="La Ragione R."/>
            <person name="Hildebrand F."/>
            <person name="Pallen M.J."/>
        </authorList>
    </citation>
    <scope>NUCLEOTIDE SEQUENCE</scope>
    <source>
        <strain evidence="3">CHK180-2868</strain>
    </source>
</reference>
<proteinExistence type="inferred from homology"/>
<dbReference type="SUPFAM" id="SSF158221">
    <property type="entry name" value="YnzC-like"/>
    <property type="match status" value="1"/>
</dbReference>
<evidence type="ECO:0000256" key="1">
    <source>
        <dbReference type="ARBA" id="ARBA00022490"/>
    </source>
</evidence>
<protein>
    <recommendedName>
        <fullName evidence="2">UPF0291 protein IAB28_00085</fullName>
    </recommendedName>
</protein>
<evidence type="ECO:0000256" key="2">
    <source>
        <dbReference type="HAMAP-Rule" id="MF_01103"/>
    </source>
</evidence>
<keyword evidence="1 2" id="KW-0963">Cytoplasm</keyword>
<dbReference type="InterPro" id="IPR009242">
    <property type="entry name" value="DUF896"/>
</dbReference>
<sequence>MKQEQIDRINALYHKSQAVGLTEEEKAEQAALRKQYIADIRRSLRGELNRISIVEKDGSITDLGKKYGNIGEQEH</sequence>
<evidence type="ECO:0000313" key="3">
    <source>
        <dbReference type="EMBL" id="HIR04362.1"/>
    </source>
</evidence>
<dbReference type="Proteomes" id="UP000824250">
    <property type="component" value="Unassembled WGS sequence"/>
</dbReference>
<dbReference type="GO" id="GO:0005737">
    <property type="term" value="C:cytoplasm"/>
    <property type="evidence" value="ECO:0007669"/>
    <property type="project" value="UniProtKB-SubCell"/>
</dbReference>